<dbReference type="EMBL" id="BMAW01051129">
    <property type="protein sequence ID" value="GFS78851.1"/>
    <property type="molecule type" value="Genomic_DNA"/>
</dbReference>
<evidence type="ECO:0000313" key="1">
    <source>
        <dbReference type="EMBL" id="GFS78851.1"/>
    </source>
</evidence>
<sequence length="97" mass="11161">MIDKRRYMDDFLASTEAETNITMLYHEIKDLITLMRLPMEKWATNSLKLKNVLQTNKEFHKSTTTVLGIDSNTNDDTLGNAFKTSFCVTGDKPLTKR</sequence>
<dbReference type="AlphaFoldDB" id="A0A8X6MUR5"/>
<accession>A0A8X6MUR5</accession>
<proteinExistence type="predicted"/>
<name>A0A8X6MUR5_NEPPI</name>
<evidence type="ECO:0000313" key="2">
    <source>
        <dbReference type="Proteomes" id="UP000887013"/>
    </source>
</evidence>
<dbReference type="Proteomes" id="UP000887013">
    <property type="component" value="Unassembled WGS sequence"/>
</dbReference>
<comment type="caution">
    <text evidence="1">The sequence shown here is derived from an EMBL/GenBank/DDBJ whole genome shotgun (WGS) entry which is preliminary data.</text>
</comment>
<protein>
    <submittedName>
        <fullName evidence="1">Integrase catalytic domain-containing protein</fullName>
    </submittedName>
</protein>
<gene>
    <name evidence="1" type="primary">X975_18538</name>
    <name evidence="1" type="ORF">NPIL_325611</name>
</gene>
<organism evidence="1 2">
    <name type="scientific">Nephila pilipes</name>
    <name type="common">Giant wood spider</name>
    <name type="synonym">Nephila maculata</name>
    <dbReference type="NCBI Taxonomy" id="299642"/>
    <lineage>
        <taxon>Eukaryota</taxon>
        <taxon>Metazoa</taxon>
        <taxon>Ecdysozoa</taxon>
        <taxon>Arthropoda</taxon>
        <taxon>Chelicerata</taxon>
        <taxon>Arachnida</taxon>
        <taxon>Araneae</taxon>
        <taxon>Araneomorphae</taxon>
        <taxon>Entelegynae</taxon>
        <taxon>Araneoidea</taxon>
        <taxon>Nephilidae</taxon>
        <taxon>Nephila</taxon>
    </lineage>
</organism>
<reference evidence="1" key="1">
    <citation type="submission" date="2020-08" db="EMBL/GenBank/DDBJ databases">
        <title>Multicomponent nature underlies the extraordinary mechanical properties of spider dragline silk.</title>
        <authorList>
            <person name="Kono N."/>
            <person name="Nakamura H."/>
            <person name="Mori M."/>
            <person name="Yoshida Y."/>
            <person name="Ohtoshi R."/>
            <person name="Malay A.D."/>
            <person name="Moran D.A.P."/>
            <person name="Tomita M."/>
            <person name="Numata K."/>
            <person name="Arakawa K."/>
        </authorList>
    </citation>
    <scope>NUCLEOTIDE SEQUENCE</scope>
</reference>
<dbReference type="OrthoDB" id="6429900at2759"/>
<keyword evidence="2" id="KW-1185">Reference proteome</keyword>